<dbReference type="Proteomes" id="UP000885621">
    <property type="component" value="Unassembled WGS sequence"/>
</dbReference>
<gene>
    <name evidence="2" type="ORF">ENO34_04305</name>
</gene>
<proteinExistence type="predicted"/>
<comment type="caution">
    <text evidence="2">The sequence shown here is derived from an EMBL/GenBank/DDBJ whole genome shotgun (WGS) entry which is preliminary data.</text>
</comment>
<keyword evidence="1" id="KW-0812">Transmembrane</keyword>
<sequence length="300" mass="33244">MKNKGFTLTELLIAIVVASITLLAITSLFSVGNRVVNKVKPVSETMEEAQSGLATLDFLMSRWGVGVPCTNCNVNTPLPDCPDYDNFPPTPNPNDNDYGNNPLCVTIKQDNNGNSEVYFFASLGGSGFVIRVDNNQANLISCRLSDRDTNNCYYRFRNGNFLDFIRLSSLSPNNADCSKLENLSQPNATASADVYVFSAGDFKAKSGRLAEGDFIVRAPHFIKLYVNNGWLMMDKKDVSHCNANENNNNKNNNNEENAVNIAKVTRFVAEKVGMGVKFTITFQSQTDPDKTFTITKYYSR</sequence>
<dbReference type="AlphaFoldDB" id="A0A832DRB1"/>
<keyword evidence="1" id="KW-0472">Membrane</keyword>
<dbReference type="EMBL" id="DSFC01000246">
    <property type="protein sequence ID" value="HEV09605.1"/>
    <property type="molecule type" value="Genomic_DNA"/>
</dbReference>
<evidence type="ECO:0000313" key="2">
    <source>
        <dbReference type="EMBL" id="HEV09605.1"/>
    </source>
</evidence>
<feature type="transmembrane region" description="Helical" evidence="1">
    <location>
        <begin position="12"/>
        <end position="31"/>
    </location>
</feature>
<protein>
    <submittedName>
        <fullName evidence="2">Type II secretion system protein</fullName>
    </submittedName>
</protein>
<keyword evidence="1" id="KW-1133">Transmembrane helix</keyword>
<accession>A0A832DRB1</accession>
<organism evidence="2">
    <name type="scientific">Sulfurihydrogenibium azorense</name>
    <dbReference type="NCBI Taxonomy" id="309806"/>
    <lineage>
        <taxon>Bacteria</taxon>
        <taxon>Pseudomonadati</taxon>
        <taxon>Aquificota</taxon>
        <taxon>Aquificia</taxon>
        <taxon>Aquificales</taxon>
        <taxon>Hydrogenothermaceae</taxon>
        <taxon>Sulfurihydrogenibium</taxon>
    </lineage>
</organism>
<reference evidence="2" key="1">
    <citation type="journal article" date="2020" name="mSystems">
        <title>Genome- and Community-Level Interaction Insights into Carbon Utilization and Element Cycling Functions of Hydrothermarchaeota in Hydrothermal Sediment.</title>
        <authorList>
            <person name="Zhou Z."/>
            <person name="Liu Y."/>
            <person name="Xu W."/>
            <person name="Pan J."/>
            <person name="Luo Z.H."/>
            <person name="Li M."/>
        </authorList>
    </citation>
    <scope>NUCLEOTIDE SEQUENCE [LARGE SCALE GENOMIC DNA]</scope>
    <source>
        <strain evidence="2">SpSt-1257</strain>
    </source>
</reference>
<evidence type="ECO:0000256" key="1">
    <source>
        <dbReference type="SAM" id="Phobius"/>
    </source>
</evidence>
<dbReference type="Pfam" id="PF07963">
    <property type="entry name" value="N_methyl"/>
    <property type="match status" value="1"/>
</dbReference>
<dbReference type="InterPro" id="IPR012902">
    <property type="entry name" value="N_methyl_site"/>
</dbReference>
<dbReference type="NCBIfam" id="TIGR02532">
    <property type="entry name" value="IV_pilin_GFxxxE"/>
    <property type="match status" value="1"/>
</dbReference>
<name>A0A832DRB1_9AQUI</name>